<gene>
    <name evidence="2" type="ORF">HJG60_011623</name>
</gene>
<evidence type="ECO:0000256" key="1">
    <source>
        <dbReference type="SAM" id="MobiDB-lite"/>
    </source>
</evidence>
<proteinExistence type="predicted"/>
<dbReference type="EMBL" id="JABVXQ010000007">
    <property type="protein sequence ID" value="KAF6099899.1"/>
    <property type="molecule type" value="Genomic_DNA"/>
</dbReference>
<comment type="caution">
    <text evidence="2">The sequence shown here is derived from an EMBL/GenBank/DDBJ whole genome shotgun (WGS) entry which is preliminary data.</text>
</comment>
<evidence type="ECO:0000313" key="3">
    <source>
        <dbReference type="Proteomes" id="UP000664940"/>
    </source>
</evidence>
<dbReference type="AlphaFoldDB" id="A0A833ZW60"/>
<accession>A0A833ZW60</accession>
<feature type="region of interest" description="Disordered" evidence="1">
    <location>
        <begin position="43"/>
        <end position="74"/>
    </location>
</feature>
<dbReference type="Proteomes" id="UP000664940">
    <property type="component" value="Unassembled WGS sequence"/>
</dbReference>
<organism evidence="2 3">
    <name type="scientific">Phyllostomus discolor</name>
    <name type="common">pale spear-nosed bat</name>
    <dbReference type="NCBI Taxonomy" id="89673"/>
    <lineage>
        <taxon>Eukaryota</taxon>
        <taxon>Metazoa</taxon>
        <taxon>Chordata</taxon>
        <taxon>Craniata</taxon>
        <taxon>Vertebrata</taxon>
        <taxon>Euteleostomi</taxon>
        <taxon>Mammalia</taxon>
        <taxon>Eutheria</taxon>
        <taxon>Laurasiatheria</taxon>
        <taxon>Chiroptera</taxon>
        <taxon>Yangochiroptera</taxon>
        <taxon>Phyllostomidae</taxon>
        <taxon>Phyllostominae</taxon>
        <taxon>Phyllostomus</taxon>
    </lineage>
</organism>
<name>A0A833ZW60_9CHIR</name>
<feature type="compositionally biased region" description="Basic and acidic residues" evidence="1">
    <location>
        <begin position="43"/>
        <end position="54"/>
    </location>
</feature>
<reference evidence="2 3" key="1">
    <citation type="journal article" date="2020" name="Nature">
        <title>Six reference-quality genomes reveal evolution of bat adaptations.</title>
        <authorList>
            <person name="Jebb D."/>
            <person name="Huang Z."/>
            <person name="Pippel M."/>
            <person name="Hughes G.M."/>
            <person name="Lavrichenko K."/>
            <person name="Devanna P."/>
            <person name="Winkler S."/>
            <person name="Jermiin L.S."/>
            <person name="Skirmuntt E.C."/>
            <person name="Katzourakis A."/>
            <person name="Burkitt-Gray L."/>
            <person name="Ray D.A."/>
            <person name="Sullivan K.A.M."/>
            <person name="Roscito J.G."/>
            <person name="Kirilenko B.M."/>
            <person name="Davalos L.M."/>
            <person name="Corthals A.P."/>
            <person name="Power M.L."/>
            <person name="Jones G."/>
            <person name="Ransome R.D."/>
            <person name="Dechmann D.K.N."/>
            <person name="Locatelli A.G."/>
            <person name="Puechmaille S.J."/>
            <person name="Fedrigo O."/>
            <person name="Jarvis E.D."/>
            <person name="Hiller M."/>
            <person name="Vernes S.C."/>
            <person name="Myers E.W."/>
            <person name="Teeling E.C."/>
        </authorList>
    </citation>
    <scope>NUCLEOTIDE SEQUENCE [LARGE SCALE GENOMIC DNA]</scope>
    <source>
        <strain evidence="2">Bat1K_MPI-CBG_1</strain>
    </source>
</reference>
<protein>
    <submittedName>
        <fullName evidence="2">Uncharacterized protein</fullName>
    </submittedName>
</protein>
<sequence length="157" mass="17318">MFGDEDVLSHSRVTQLGEIPNRVAPRTRLWNCFDSLQGRAHTDMVKRSKNKQEVWPRLASSGGQRREKQLASGVGASLATKGFACEDGRPSSCRRRFGPDTGAWGGSGTAGPRRARECVCLGFPCFLLTQSWGQLLYIYSNGQCITVQCTLTWAYAL</sequence>
<evidence type="ECO:0000313" key="2">
    <source>
        <dbReference type="EMBL" id="KAF6099899.1"/>
    </source>
</evidence>